<gene>
    <name evidence="2" type="ORF">METZ01_LOCUS363355</name>
</gene>
<accession>A0A382SNL4</accession>
<organism evidence="2">
    <name type="scientific">marine metagenome</name>
    <dbReference type="NCBI Taxonomy" id="408172"/>
    <lineage>
        <taxon>unclassified sequences</taxon>
        <taxon>metagenomes</taxon>
        <taxon>ecological metagenomes</taxon>
    </lineage>
</organism>
<dbReference type="InterPro" id="IPR010768">
    <property type="entry name" value="GATase1-like"/>
</dbReference>
<feature type="domain" description="Putative glutamine amidotransferase" evidence="1">
    <location>
        <begin position="7"/>
        <end position="102"/>
    </location>
</feature>
<dbReference type="InterPro" id="IPR029062">
    <property type="entry name" value="Class_I_gatase-like"/>
</dbReference>
<reference evidence="2" key="1">
    <citation type="submission" date="2018-05" db="EMBL/GenBank/DDBJ databases">
        <authorList>
            <person name="Lanie J.A."/>
            <person name="Ng W.-L."/>
            <person name="Kazmierczak K.M."/>
            <person name="Andrzejewski T.M."/>
            <person name="Davidsen T.M."/>
            <person name="Wayne K.J."/>
            <person name="Tettelin H."/>
            <person name="Glass J.I."/>
            <person name="Rusch D."/>
            <person name="Podicherti R."/>
            <person name="Tsui H.-C.T."/>
            <person name="Winkler M.E."/>
        </authorList>
    </citation>
    <scope>NUCLEOTIDE SEQUENCE</scope>
</reference>
<sequence>MTKKGNILIAGESWTVHSIHQKGFDSFTTTEYAEGVQWLRDALDLAGYDITYQPAHVAATDFPCQLDEINKYDCVILSDIGTNTLLLHPETFSASRALPNRL</sequence>
<dbReference type="Gene3D" id="3.40.50.880">
    <property type="match status" value="1"/>
</dbReference>
<dbReference type="EMBL" id="UINC01129838">
    <property type="protein sequence ID" value="SVD10501.1"/>
    <property type="molecule type" value="Genomic_DNA"/>
</dbReference>
<feature type="non-terminal residue" evidence="2">
    <location>
        <position position="102"/>
    </location>
</feature>
<dbReference type="Pfam" id="PF07090">
    <property type="entry name" value="GATase1_like"/>
    <property type="match status" value="1"/>
</dbReference>
<evidence type="ECO:0000313" key="2">
    <source>
        <dbReference type="EMBL" id="SVD10501.1"/>
    </source>
</evidence>
<protein>
    <recommendedName>
        <fullName evidence="1">Putative glutamine amidotransferase domain-containing protein</fullName>
    </recommendedName>
</protein>
<dbReference type="AlphaFoldDB" id="A0A382SNL4"/>
<dbReference type="SUPFAM" id="SSF52317">
    <property type="entry name" value="Class I glutamine amidotransferase-like"/>
    <property type="match status" value="1"/>
</dbReference>
<proteinExistence type="predicted"/>
<evidence type="ECO:0000259" key="1">
    <source>
        <dbReference type="Pfam" id="PF07090"/>
    </source>
</evidence>
<name>A0A382SNL4_9ZZZZ</name>